<dbReference type="InterPro" id="IPR014729">
    <property type="entry name" value="Rossmann-like_a/b/a_fold"/>
</dbReference>
<sequence length="448" mass="50684">MTVDVFEEDSACKRGAVPCRIGRDIRFKTEALESFSTHRWDPVIYDAFLVAAAVEFCDRTLVRSSMNWGRKFILHVPVHDVHKWTDKAAHGALTEALNLLTGDDWQIVFRTRKVPVPPPAQETMKFPMNAEAVMAYSDGMDSQAVAALEGKKLNGRVVRVRIGTSERDISRQERKEMPFHAVPYKVKIAKKDGESSARSRGFKFSLISAMAGYLIDVPVAIIPESGQGALAPVLLPVGHGYEDYRNHPAFTARMERFVYALLGYRFKYKFPRLWMTKGETLREFVENCEGGSKWNKTRSCWQTSRQIGFNGTRRQCGICAACILRRLSVHAAGLKEATDVYVWESLSTKTWEAGASKDFDLFTNALRQYSVAGVLHFEHLAGLQSRSDYQLTRRLSNFELAESLGESPVSVSQKLDRLLRQHAKEWSAFTKDLGPRSFVRQWIRSSAS</sequence>
<evidence type="ECO:0000313" key="2">
    <source>
        <dbReference type="EMBL" id="AWI55178.1"/>
    </source>
</evidence>
<dbReference type="InterPro" id="IPR018317">
    <property type="entry name" value="QueC"/>
</dbReference>
<proteinExistence type="predicted"/>
<name>A0A2U8FWJ6_9BURK</name>
<protein>
    <recommendedName>
        <fullName evidence="4">ATPase</fullName>
    </recommendedName>
</protein>
<dbReference type="KEGG" id="aon:DEH84_08735"/>
<reference evidence="2 3" key="1">
    <citation type="submission" date="2018-05" db="EMBL/GenBank/DDBJ databases">
        <title>complete genome sequence of Aquabacterium olei NBRC 110486.</title>
        <authorList>
            <person name="Tang B."/>
            <person name="Chang J."/>
            <person name="Zhang L."/>
            <person name="Yang H."/>
        </authorList>
    </citation>
    <scope>NUCLEOTIDE SEQUENCE [LARGE SCALE GENOMIC DNA]</scope>
    <source>
        <strain evidence="2 3">NBRC 110486</strain>
    </source>
</reference>
<accession>A0A2U8FWJ6</accession>
<dbReference type="Proteomes" id="UP000244892">
    <property type="component" value="Chromosome"/>
</dbReference>
<dbReference type="EMBL" id="CP029210">
    <property type="protein sequence ID" value="AWI55178.1"/>
    <property type="molecule type" value="Genomic_DNA"/>
</dbReference>
<dbReference type="Pfam" id="PF06508">
    <property type="entry name" value="QueC"/>
    <property type="match status" value="1"/>
</dbReference>
<keyword evidence="1" id="KW-0671">Queuosine biosynthesis</keyword>
<evidence type="ECO:0000256" key="1">
    <source>
        <dbReference type="ARBA" id="ARBA00022785"/>
    </source>
</evidence>
<dbReference type="Gene3D" id="3.40.50.620">
    <property type="entry name" value="HUPs"/>
    <property type="match status" value="1"/>
</dbReference>
<evidence type="ECO:0000313" key="3">
    <source>
        <dbReference type="Proteomes" id="UP000244892"/>
    </source>
</evidence>
<dbReference type="AlphaFoldDB" id="A0A2U8FWJ6"/>
<gene>
    <name evidence="2" type="ORF">DEH84_08735</name>
</gene>
<dbReference type="RefSeq" id="WP_109038293.1">
    <property type="nucleotide sequence ID" value="NZ_CP029210.1"/>
</dbReference>
<dbReference type="OrthoDB" id="9789567at2"/>
<dbReference type="SUPFAM" id="SSF52402">
    <property type="entry name" value="Adenine nucleotide alpha hydrolases-like"/>
    <property type="match status" value="1"/>
</dbReference>
<dbReference type="GO" id="GO:0008616">
    <property type="term" value="P:tRNA queuosine(34) biosynthetic process"/>
    <property type="evidence" value="ECO:0007669"/>
    <property type="project" value="UniProtKB-KW"/>
</dbReference>
<keyword evidence="3" id="KW-1185">Reference proteome</keyword>
<organism evidence="2 3">
    <name type="scientific">Aquabacterium olei</name>
    <dbReference type="NCBI Taxonomy" id="1296669"/>
    <lineage>
        <taxon>Bacteria</taxon>
        <taxon>Pseudomonadati</taxon>
        <taxon>Pseudomonadota</taxon>
        <taxon>Betaproteobacteria</taxon>
        <taxon>Burkholderiales</taxon>
        <taxon>Aquabacterium</taxon>
    </lineage>
</organism>
<evidence type="ECO:0008006" key="4">
    <source>
        <dbReference type="Google" id="ProtNLM"/>
    </source>
</evidence>